<sequence>MTRLSPLARVTLALLLAGAVVLGLSSGRRHAVDDGDLVARYAEAYVAAARDAGIRGVPADCVAHAGQGAVRLVIRCSPAGAGFRIEYRVDRAGRLLPRQDEAI</sequence>
<dbReference type="OrthoDB" id="7874631at2"/>
<organism evidence="1 2">
    <name type="scientific">Tranquillimonas rosea</name>
    <dbReference type="NCBI Taxonomy" id="641238"/>
    <lineage>
        <taxon>Bacteria</taxon>
        <taxon>Pseudomonadati</taxon>
        <taxon>Pseudomonadota</taxon>
        <taxon>Alphaproteobacteria</taxon>
        <taxon>Rhodobacterales</taxon>
        <taxon>Roseobacteraceae</taxon>
        <taxon>Tranquillimonas</taxon>
    </lineage>
</organism>
<name>A0A1H9VSG3_9RHOB</name>
<keyword evidence="2" id="KW-1185">Reference proteome</keyword>
<dbReference type="Proteomes" id="UP000198885">
    <property type="component" value="Unassembled WGS sequence"/>
</dbReference>
<gene>
    <name evidence="1" type="ORF">SAMN04490244_10854</name>
</gene>
<evidence type="ECO:0000313" key="2">
    <source>
        <dbReference type="Proteomes" id="UP000198885"/>
    </source>
</evidence>
<protein>
    <submittedName>
        <fullName evidence="1">Uncharacterized protein</fullName>
    </submittedName>
</protein>
<dbReference type="RefSeq" id="WP_092694634.1">
    <property type="nucleotide sequence ID" value="NZ_FOGU01000008.1"/>
</dbReference>
<evidence type="ECO:0000313" key="1">
    <source>
        <dbReference type="EMBL" id="SES24491.1"/>
    </source>
</evidence>
<reference evidence="1 2" key="1">
    <citation type="submission" date="2016-10" db="EMBL/GenBank/DDBJ databases">
        <authorList>
            <person name="de Groot N.N."/>
        </authorList>
    </citation>
    <scope>NUCLEOTIDE SEQUENCE [LARGE SCALE GENOMIC DNA]</scope>
    <source>
        <strain evidence="1 2">DSM 23042</strain>
    </source>
</reference>
<dbReference type="AlphaFoldDB" id="A0A1H9VSG3"/>
<accession>A0A1H9VSG3</accession>
<dbReference type="STRING" id="641238.SAMN04490244_10854"/>
<dbReference type="EMBL" id="FOGU01000008">
    <property type="protein sequence ID" value="SES24491.1"/>
    <property type="molecule type" value="Genomic_DNA"/>
</dbReference>
<proteinExistence type="predicted"/>